<dbReference type="InterPro" id="IPR011009">
    <property type="entry name" value="Kinase-like_dom_sf"/>
</dbReference>
<name>A0A9P5D159_9HYPO</name>
<dbReference type="OrthoDB" id="40902at2759"/>
<dbReference type="GeneID" id="55972439"/>
<sequence>MLNRLGGQPESYDKKSKYRFGRTLGAGTYGVVREAEGPTGRVAIKIILKKNVKGNEGMVYDELNMLQRLKHPHIVRFVDWFESREALNHIWLSGKNATDHDLLPEIRTAREARARLKHAILAISLKKRLAALKADDDSD</sequence>
<dbReference type="PROSITE" id="PS00107">
    <property type="entry name" value="PROTEIN_KINASE_ATP"/>
    <property type="match status" value="1"/>
</dbReference>
<dbReference type="AlphaFoldDB" id="A0A9P5D159"/>
<dbReference type="Gene3D" id="3.30.200.20">
    <property type="entry name" value="Phosphorylase Kinase, domain 1"/>
    <property type="match status" value="1"/>
</dbReference>
<keyword evidence="4" id="KW-1185">Reference proteome</keyword>
<accession>A0A9P5D159</accession>
<gene>
    <name evidence="3" type="ORF">GMORB2_6214</name>
</gene>
<dbReference type="Pfam" id="PF00069">
    <property type="entry name" value="Pkinase"/>
    <property type="match status" value="1"/>
</dbReference>
<feature type="domain" description="Protein kinase" evidence="2">
    <location>
        <begin position="18"/>
        <end position="139"/>
    </location>
</feature>
<dbReference type="InterPro" id="IPR017441">
    <property type="entry name" value="Protein_kinase_ATP_BS"/>
</dbReference>
<dbReference type="PROSITE" id="PS50011">
    <property type="entry name" value="PROTEIN_KINASE_DOM"/>
    <property type="match status" value="1"/>
</dbReference>
<protein>
    <recommendedName>
        <fullName evidence="2">Protein kinase domain-containing protein</fullName>
    </recommendedName>
</protein>
<keyword evidence="1" id="KW-0067">ATP-binding</keyword>
<dbReference type="EMBL" id="JAANYQ010000006">
    <property type="protein sequence ID" value="KAF4123513.1"/>
    <property type="molecule type" value="Genomic_DNA"/>
</dbReference>
<dbReference type="GO" id="GO:0004672">
    <property type="term" value="F:protein kinase activity"/>
    <property type="evidence" value="ECO:0007669"/>
    <property type="project" value="InterPro"/>
</dbReference>
<evidence type="ECO:0000259" key="2">
    <source>
        <dbReference type="PROSITE" id="PS50011"/>
    </source>
</evidence>
<proteinExistence type="predicted"/>
<evidence type="ECO:0000256" key="1">
    <source>
        <dbReference type="PROSITE-ProRule" id="PRU10141"/>
    </source>
</evidence>
<dbReference type="RefSeq" id="XP_035322165.1">
    <property type="nucleotide sequence ID" value="XM_035468184.1"/>
</dbReference>
<dbReference type="Proteomes" id="UP000749293">
    <property type="component" value="Unassembled WGS sequence"/>
</dbReference>
<dbReference type="SUPFAM" id="SSF56112">
    <property type="entry name" value="Protein kinase-like (PK-like)"/>
    <property type="match status" value="1"/>
</dbReference>
<evidence type="ECO:0000313" key="4">
    <source>
        <dbReference type="Proteomes" id="UP000749293"/>
    </source>
</evidence>
<feature type="binding site" evidence="1">
    <location>
        <position position="49"/>
    </location>
    <ligand>
        <name>ATP</name>
        <dbReference type="ChEBI" id="CHEBI:30616"/>
    </ligand>
</feature>
<feature type="non-terminal residue" evidence="3">
    <location>
        <position position="1"/>
    </location>
</feature>
<evidence type="ECO:0000313" key="3">
    <source>
        <dbReference type="EMBL" id="KAF4123513.1"/>
    </source>
</evidence>
<comment type="caution">
    <text evidence="3">The sequence shown here is derived from an EMBL/GenBank/DDBJ whole genome shotgun (WGS) entry which is preliminary data.</text>
</comment>
<dbReference type="PANTHER" id="PTHR24347">
    <property type="entry name" value="SERINE/THREONINE-PROTEIN KINASE"/>
    <property type="match status" value="1"/>
</dbReference>
<dbReference type="InterPro" id="IPR000719">
    <property type="entry name" value="Prot_kinase_dom"/>
</dbReference>
<keyword evidence="1" id="KW-0547">Nucleotide-binding</keyword>
<organism evidence="3 4">
    <name type="scientific">Geosmithia morbida</name>
    <dbReference type="NCBI Taxonomy" id="1094350"/>
    <lineage>
        <taxon>Eukaryota</taxon>
        <taxon>Fungi</taxon>
        <taxon>Dikarya</taxon>
        <taxon>Ascomycota</taxon>
        <taxon>Pezizomycotina</taxon>
        <taxon>Sordariomycetes</taxon>
        <taxon>Hypocreomycetidae</taxon>
        <taxon>Hypocreales</taxon>
        <taxon>Bionectriaceae</taxon>
        <taxon>Geosmithia</taxon>
    </lineage>
</organism>
<reference evidence="3" key="1">
    <citation type="submission" date="2020-03" db="EMBL/GenBank/DDBJ databases">
        <title>Site-based positive gene gene selection in Geosmithia morbida across the United States reveals a broad range of putative effectors and factors for local host and environmental adapation.</title>
        <authorList>
            <person name="Onufrak A."/>
            <person name="Murdoch R.W."/>
            <person name="Gazis R."/>
            <person name="Huff M."/>
            <person name="Staton M."/>
            <person name="Klingeman W."/>
            <person name="Hadziabdic D."/>
        </authorList>
    </citation>
    <scope>NUCLEOTIDE SEQUENCE</scope>
    <source>
        <strain evidence="3">1262</strain>
    </source>
</reference>
<dbReference type="GO" id="GO:0005524">
    <property type="term" value="F:ATP binding"/>
    <property type="evidence" value="ECO:0007669"/>
    <property type="project" value="UniProtKB-UniRule"/>
</dbReference>